<comment type="caution">
    <text evidence="2">The sequence shown here is derived from an EMBL/GenBank/DDBJ whole genome shotgun (WGS) entry which is preliminary data.</text>
</comment>
<evidence type="ECO:0000313" key="3">
    <source>
        <dbReference type="Proteomes" id="UP001303889"/>
    </source>
</evidence>
<reference evidence="2" key="2">
    <citation type="submission" date="2023-05" db="EMBL/GenBank/DDBJ databases">
        <authorList>
            <consortium name="Lawrence Berkeley National Laboratory"/>
            <person name="Steindorff A."/>
            <person name="Hensen N."/>
            <person name="Bonometti L."/>
            <person name="Westerberg I."/>
            <person name="Brannstrom I.O."/>
            <person name="Guillou S."/>
            <person name="Cros-Aarteil S."/>
            <person name="Calhoun S."/>
            <person name="Haridas S."/>
            <person name="Kuo A."/>
            <person name="Mondo S."/>
            <person name="Pangilinan J."/>
            <person name="Riley R."/>
            <person name="Labutti K."/>
            <person name="Andreopoulos B."/>
            <person name="Lipzen A."/>
            <person name="Chen C."/>
            <person name="Yanf M."/>
            <person name="Daum C."/>
            <person name="Ng V."/>
            <person name="Clum A."/>
            <person name="Ohm R."/>
            <person name="Martin F."/>
            <person name="Silar P."/>
            <person name="Natvig D."/>
            <person name="Lalanne C."/>
            <person name="Gautier V."/>
            <person name="Ament-Velasquez S.L."/>
            <person name="Kruys A."/>
            <person name="Hutchinson M.I."/>
            <person name="Powell A.J."/>
            <person name="Barry K."/>
            <person name="Miller A.N."/>
            <person name="Grigoriev I.V."/>
            <person name="Debuchy R."/>
            <person name="Gladieux P."/>
            <person name="Thoren M.H."/>
            <person name="Johannesson H."/>
        </authorList>
    </citation>
    <scope>NUCLEOTIDE SEQUENCE</scope>
    <source>
        <strain evidence="2">CBS 103.79</strain>
    </source>
</reference>
<sequence length="69" mass="7072">MTIRKLNPTAVLDEGTLTSPPAGLPSRNPTQPYWLAGGGSEVLRGHRGTEELPGTADVVVVGSGITGAF</sequence>
<dbReference type="AlphaFoldDB" id="A0AAN6RPT4"/>
<reference evidence="2" key="1">
    <citation type="journal article" date="2023" name="Mol. Phylogenet. Evol.">
        <title>Genome-scale phylogeny and comparative genomics of the fungal order Sordariales.</title>
        <authorList>
            <person name="Hensen N."/>
            <person name="Bonometti L."/>
            <person name="Westerberg I."/>
            <person name="Brannstrom I.O."/>
            <person name="Guillou S."/>
            <person name="Cros-Aarteil S."/>
            <person name="Calhoun S."/>
            <person name="Haridas S."/>
            <person name="Kuo A."/>
            <person name="Mondo S."/>
            <person name="Pangilinan J."/>
            <person name="Riley R."/>
            <person name="LaButti K."/>
            <person name="Andreopoulos B."/>
            <person name="Lipzen A."/>
            <person name="Chen C."/>
            <person name="Yan M."/>
            <person name="Daum C."/>
            <person name="Ng V."/>
            <person name="Clum A."/>
            <person name="Steindorff A."/>
            <person name="Ohm R.A."/>
            <person name="Martin F."/>
            <person name="Silar P."/>
            <person name="Natvig D.O."/>
            <person name="Lalanne C."/>
            <person name="Gautier V."/>
            <person name="Ament-Velasquez S.L."/>
            <person name="Kruys A."/>
            <person name="Hutchinson M.I."/>
            <person name="Powell A.J."/>
            <person name="Barry K."/>
            <person name="Miller A.N."/>
            <person name="Grigoriev I.V."/>
            <person name="Debuchy R."/>
            <person name="Gladieux P."/>
            <person name="Hiltunen Thoren M."/>
            <person name="Johannesson H."/>
        </authorList>
    </citation>
    <scope>NUCLEOTIDE SEQUENCE</scope>
    <source>
        <strain evidence="2">CBS 103.79</strain>
    </source>
</reference>
<organism evidence="2 3">
    <name type="scientific">Staphylotrichum tortipilum</name>
    <dbReference type="NCBI Taxonomy" id="2831512"/>
    <lineage>
        <taxon>Eukaryota</taxon>
        <taxon>Fungi</taxon>
        <taxon>Dikarya</taxon>
        <taxon>Ascomycota</taxon>
        <taxon>Pezizomycotina</taxon>
        <taxon>Sordariomycetes</taxon>
        <taxon>Sordariomycetidae</taxon>
        <taxon>Sordariales</taxon>
        <taxon>Chaetomiaceae</taxon>
        <taxon>Staphylotrichum</taxon>
    </lineage>
</organism>
<feature type="non-terminal residue" evidence="2">
    <location>
        <position position="69"/>
    </location>
</feature>
<evidence type="ECO:0000256" key="1">
    <source>
        <dbReference type="SAM" id="MobiDB-lite"/>
    </source>
</evidence>
<keyword evidence="3" id="KW-1185">Reference proteome</keyword>
<protein>
    <submittedName>
        <fullName evidence="2">Uncharacterized protein</fullName>
    </submittedName>
</protein>
<accession>A0AAN6RPT4</accession>
<dbReference type="Proteomes" id="UP001303889">
    <property type="component" value="Unassembled WGS sequence"/>
</dbReference>
<name>A0AAN6RPT4_9PEZI</name>
<proteinExistence type="predicted"/>
<dbReference type="EMBL" id="MU855921">
    <property type="protein sequence ID" value="KAK3898535.1"/>
    <property type="molecule type" value="Genomic_DNA"/>
</dbReference>
<feature type="region of interest" description="Disordered" evidence="1">
    <location>
        <begin position="1"/>
        <end position="31"/>
    </location>
</feature>
<evidence type="ECO:0000313" key="2">
    <source>
        <dbReference type="EMBL" id="KAK3898535.1"/>
    </source>
</evidence>
<gene>
    <name evidence="2" type="ORF">C8A05DRAFT_37884</name>
</gene>